<protein>
    <submittedName>
        <fullName evidence="1">Uncharacterized protein</fullName>
    </submittedName>
</protein>
<organism evidence="1 2">
    <name type="scientific">Fusarium oxysporum</name>
    <name type="common">Fusarium vascular wilt</name>
    <dbReference type="NCBI Taxonomy" id="5507"/>
    <lineage>
        <taxon>Eukaryota</taxon>
        <taxon>Fungi</taxon>
        <taxon>Dikarya</taxon>
        <taxon>Ascomycota</taxon>
        <taxon>Pezizomycotina</taxon>
        <taxon>Sordariomycetes</taxon>
        <taxon>Hypocreomycetidae</taxon>
        <taxon>Hypocreales</taxon>
        <taxon>Nectriaceae</taxon>
        <taxon>Fusarium</taxon>
        <taxon>Fusarium oxysporum species complex</taxon>
    </lineage>
</organism>
<reference evidence="1 2" key="1">
    <citation type="journal article" date="2018" name="Sci. Rep.">
        <title>Characterisation of pathogen-specific regions and novel effector candidates in Fusarium oxysporum f. sp. cepae.</title>
        <authorList>
            <person name="Armitage A.D."/>
            <person name="Taylor A."/>
            <person name="Sobczyk M.K."/>
            <person name="Baxter L."/>
            <person name="Greenfield B.P."/>
            <person name="Bates H.J."/>
            <person name="Wilson F."/>
            <person name="Jackson A.C."/>
            <person name="Ott S."/>
            <person name="Harrison R.J."/>
            <person name="Clarkson J.P."/>
        </authorList>
    </citation>
    <scope>NUCLEOTIDE SEQUENCE [LARGE SCALE GENOMIC DNA]</scope>
    <source>
        <strain evidence="1 2">Fo_A28</strain>
    </source>
</reference>
<dbReference type="PANTHER" id="PTHR47256:SF1">
    <property type="entry name" value="ZN(II)2CYS6 TRANSCRIPTION FACTOR (EUROFUNG)"/>
    <property type="match status" value="1"/>
</dbReference>
<name>A0A420NKE5_FUSOX</name>
<dbReference type="PANTHER" id="PTHR47256">
    <property type="entry name" value="ZN(II)2CYS6 TRANSCRIPTION FACTOR (EUROFUNG)-RELATED"/>
    <property type="match status" value="1"/>
</dbReference>
<evidence type="ECO:0000313" key="2">
    <source>
        <dbReference type="Proteomes" id="UP000285860"/>
    </source>
</evidence>
<comment type="caution">
    <text evidence="1">The sequence shown here is derived from an EMBL/GenBank/DDBJ whole genome shotgun (WGS) entry which is preliminary data.</text>
</comment>
<dbReference type="VEuPathDB" id="FungiDB:FOMG_19978"/>
<dbReference type="InterPro" id="IPR053187">
    <property type="entry name" value="Notoamide_regulator"/>
</dbReference>
<dbReference type="CDD" id="cd12148">
    <property type="entry name" value="fungal_TF_MHR"/>
    <property type="match status" value="1"/>
</dbReference>
<proteinExistence type="predicted"/>
<evidence type="ECO:0000313" key="1">
    <source>
        <dbReference type="EMBL" id="RKK80763.1"/>
    </source>
</evidence>
<dbReference type="Proteomes" id="UP000285860">
    <property type="component" value="Unassembled WGS sequence"/>
</dbReference>
<accession>A0A420NKE5</accession>
<sequence length="98" mass="11057">MLLFWTWDSKANRVLDRKMFEEDLQNLDPTSVSNGALRFCSPFLVNALLAVGCMYTTNSATYSVPSKEFTRGEAFAKEARRLLVLERSETSLPFAQGV</sequence>
<gene>
    <name evidence="1" type="ORF">BFJ68_g17691</name>
</gene>
<dbReference type="EMBL" id="MRCY01000682">
    <property type="protein sequence ID" value="RKK80763.1"/>
    <property type="molecule type" value="Genomic_DNA"/>
</dbReference>
<dbReference type="AlphaFoldDB" id="A0A420NKE5"/>